<dbReference type="InterPro" id="IPR000192">
    <property type="entry name" value="Aminotrans_V_dom"/>
</dbReference>
<dbReference type="OrthoDB" id="9808002at2"/>
<dbReference type="RefSeq" id="WP_140023282.1">
    <property type="nucleotide sequence ID" value="NZ_JACIEX010000036.1"/>
</dbReference>
<dbReference type="Proteomes" id="UP000553980">
    <property type="component" value="Unassembled WGS sequence"/>
</dbReference>
<evidence type="ECO:0000256" key="5">
    <source>
        <dbReference type="ARBA" id="ARBA00013558"/>
    </source>
</evidence>
<evidence type="ECO:0000256" key="1">
    <source>
        <dbReference type="ARBA" id="ARBA00001933"/>
    </source>
</evidence>
<dbReference type="Gene3D" id="1.10.260.50">
    <property type="match status" value="1"/>
</dbReference>
<dbReference type="PANTHER" id="PTHR11601:SF34">
    <property type="entry name" value="CYSTEINE DESULFURASE"/>
    <property type="match status" value="1"/>
</dbReference>
<dbReference type="InterPro" id="IPR016454">
    <property type="entry name" value="Cysteine_dSase"/>
</dbReference>
<evidence type="ECO:0000256" key="11">
    <source>
        <dbReference type="ARBA" id="ARBA00050776"/>
    </source>
</evidence>
<keyword evidence="17" id="KW-1185">Reference proteome</keyword>
<dbReference type="Pfam" id="PF00266">
    <property type="entry name" value="Aminotran_5"/>
    <property type="match status" value="1"/>
</dbReference>
<dbReference type="AlphaFoldDB" id="A0A5C5CBU8"/>
<name>A0A5C5CBU8_9HYPH</name>
<dbReference type="InterPro" id="IPR015421">
    <property type="entry name" value="PyrdxlP-dep_Trfase_major"/>
</dbReference>
<evidence type="ECO:0000256" key="7">
    <source>
        <dbReference type="ARBA" id="ARBA00022723"/>
    </source>
</evidence>
<evidence type="ECO:0000313" key="17">
    <source>
        <dbReference type="Proteomes" id="UP000553980"/>
    </source>
</evidence>
<dbReference type="PIRSF" id="PIRSF005572">
    <property type="entry name" value="NifS"/>
    <property type="match status" value="1"/>
</dbReference>
<keyword evidence="7" id="KW-0479">Metal-binding</keyword>
<sequence>MRAIHDLDFIYFDAAATTPCRPEVVAAMETCLRQEYGNPSSAHAMGTMAKRATDAAIENIAQILGCTAAEITVTSGATESNNIVVLGTTKSRGNENIVICPIDHKSTLEAAEEMARRGVEIRRMKIGEDGRIDLDHLKSLIDENTTLVSLAYVNSEIGVIQDIDGIGRILDSQTALLHLDATQAVGKLALNVANSRVDAMSISAHKIGGPKGIGALYVRKARMAELKPITFGGGQFRLRSGTLPSQLIVGFGVAARELYTSDLSERWKDALSRRAALIDLLQTNGVKFHLNSPENYSVPNIINFSVPGVRSETVIKGLRRVCLSSGSACNAKKLAPSYVLRGIGLDDQRANAALRVSFEPDMPFNEFSEGARLLSEKISQLQNLATWEV</sequence>
<dbReference type="GO" id="GO:0031071">
    <property type="term" value="F:cysteine desulfurase activity"/>
    <property type="evidence" value="ECO:0007669"/>
    <property type="project" value="UniProtKB-EC"/>
</dbReference>
<dbReference type="InterPro" id="IPR020578">
    <property type="entry name" value="Aminotrans_V_PyrdxlP_BS"/>
</dbReference>
<reference evidence="15 16" key="1">
    <citation type="journal article" date="2011" name="Int. J. Syst. Evol. Microbiol.">
        <title>Ochrobactrum pecoris sp. nov., isolated from farm animals.</title>
        <authorList>
            <person name="Kampfer P."/>
            <person name="Huber B."/>
            <person name="Busse H.J."/>
            <person name="Scholz H.C."/>
            <person name="Tomaso H."/>
            <person name="Hotzel H."/>
            <person name="Melzer F."/>
        </authorList>
    </citation>
    <scope>NUCLEOTIDE SEQUENCE [LARGE SCALE GENOMIC DNA]</scope>
    <source>
        <strain evidence="15 16">08RB2639</strain>
    </source>
</reference>
<reference evidence="15" key="2">
    <citation type="submission" date="2019-06" db="EMBL/GenBank/DDBJ databases">
        <authorList>
            <person name="Hu M."/>
        </authorList>
    </citation>
    <scope>NUCLEOTIDE SEQUENCE</scope>
    <source>
        <strain evidence="15">08RB2639</strain>
    </source>
</reference>
<evidence type="ECO:0000256" key="2">
    <source>
        <dbReference type="ARBA" id="ARBA00003120"/>
    </source>
</evidence>
<evidence type="ECO:0000256" key="6">
    <source>
        <dbReference type="ARBA" id="ARBA00022679"/>
    </source>
</evidence>
<dbReference type="GO" id="GO:0051536">
    <property type="term" value="F:iron-sulfur cluster binding"/>
    <property type="evidence" value="ECO:0007669"/>
    <property type="project" value="UniProtKB-KW"/>
</dbReference>
<dbReference type="Gene3D" id="3.40.640.10">
    <property type="entry name" value="Type I PLP-dependent aspartate aminotransferase-like (Major domain)"/>
    <property type="match status" value="1"/>
</dbReference>
<dbReference type="Proteomes" id="UP000313390">
    <property type="component" value="Unassembled WGS sequence"/>
</dbReference>
<feature type="domain" description="Aminotransferase class V" evidence="13">
    <location>
        <begin position="10"/>
        <end position="366"/>
    </location>
</feature>
<comment type="function">
    <text evidence="2">Catalyzes the removal of elemental sulfur atoms from cysteine to produce alanine. Seems to participate in the biosynthesis of the nitrogenase metalloclusters by providing the inorganic sulfur required for the Fe-S core formation.</text>
</comment>
<evidence type="ECO:0000313" key="14">
    <source>
        <dbReference type="EMBL" id="MBB4096398.1"/>
    </source>
</evidence>
<accession>A0A5C5CBU8</accession>
<proteinExistence type="inferred from homology"/>
<evidence type="ECO:0000256" key="8">
    <source>
        <dbReference type="ARBA" id="ARBA00022898"/>
    </source>
</evidence>
<keyword evidence="10" id="KW-0411">Iron-sulfur</keyword>
<dbReference type="PROSITE" id="PS00595">
    <property type="entry name" value="AA_TRANSFER_CLASS_5"/>
    <property type="match status" value="1"/>
</dbReference>
<dbReference type="EMBL" id="VEWK01000025">
    <property type="protein sequence ID" value="TNV08750.1"/>
    <property type="molecule type" value="Genomic_DNA"/>
</dbReference>
<keyword evidence="6 14" id="KW-0808">Transferase</keyword>
<gene>
    <name evidence="15" type="ORF">FIB18_23590</name>
    <name evidence="14" type="ORF">GGQ79_004965</name>
</gene>
<dbReference type="SUPFAM" id="SSF53383">
    <property type="entry name" value="PLP-dependent transferases"/>
    <property type="match status" value="1"/>
</dbReference>
<dbReference type="Gene3D" id="3.90.1150.10">
    <property type="entry name" value="Aspartate Aminotransferase, domain 1"/>
    <property type="match status" value="1"/>
</dbReference>
<dbReference type="InterPro" id="IPR015422">
    <property type="entry name" value="PyrdxlP-dep_Trfase_small"/>
</dbReference>
<evidence type="ECO:0000313" key="16">
    <source>
        <dbReference type="Proteomes" id="UP000313390"/>
    </source>
</evidence>
<protein>
    <recommendedName>
        <fullName evidence="5">Cysteine desulfurase</fullName>
        <ecNumber evidence="4">2.8.1.7</ecNumber>
    </recommendedName>
</protein>
<comment type="cofactor">
    <cofactor evidence="1 12">
        <name>pyridoxal 5'-phosphate</name>
        <dbReference type="ChEBI" id="CHEBI:597326"/>
    </cofactor>
</comment>
<evidence type="ECO:0000313" key="15">
    <source>
        <dbReference type="EMBL" id="TNV08750.1"/>
    </source>
</evidence>
<dbReference type="GO" id="GO:0046872">
    <property type="term" value="F:metal ion binding"/>
    <property type="evidence" value="ECO:0007669"/>
    <property type="project" value="UniProtKB-KW"/>
</dbReference>
<keyword evidence="9" id="KW-0408">Iron</keyword>
<dbReference type="EC" id="2.8.1.7" evidence="4"/>
<evidence type="ECO:0000259" key="13">
    <source>
        <dbReference type="Pfam" id="PF00266"/>
    </source>
</evidence>
<organism evidence="15 16">
    <name type="scientific">Brucella pecoris</name>
    <dbReference type="NCBI Taxonomy" id="867683"/>
    <lineage>
        <taxon>Bacteria</taxon>
        <taxon>Pseudomonadati</taxon>
        <taxon>Pseudomonadota</taxon>
        <taxon>Alphaproteobacteria</taxon>
        <taxon>Hyphomicrobiales</taxon>
        <taxon>Brucellaceae</taxon>
        <taxon>Brucella/Ochrobactrum group</taxon>
        <taxon>Brucella</taxon>
    </lineage>
</organism>
<dbReference type="PANTHER" id="PTHR11601">
    <property type="entry name" value="CYSTEINE DESULFURYLASE FAMILY MEMBER"/>
    <property type="match status" value="1"/>
</dbReference>
<comment type="catalytic activity">
    <reaction evidence="11">
        <text>(sulfur carrier)-H + L-cysteine = (sulfur carrier)-SH + L-alanine</text>
        <dbReference type="Rhea" id="RHEA:43892"/>
        <dbReference type="Rhea" id="RHEA-COMP:14737"/>
        <dbReference type="Rhea" id="RHEA-COMP:14739"/>
        <dbReference type="ChEBI" id="CHEBI:29917"/>
        <dbReference type="ChEBI" id="CHEBI:35235"/>
        <dbReference type="ChEBI" id="CHEBI:57972"/>
        <dbReference type="ChEBI" id="CHEBI:64428"/>
        <dbReference type="EC" id="2.8.1.7"/>
    </reaction>
</comment>
<keyword evidence="8" id="KW-0663">Pyridoxal phosphate</keyword>
<dbReference type="EMBL" id="JACIEX010000036">
    <property type="protein sequence ID" value="MBB4096398.1"/>
    <property type="molecule type" value="Genomic_DNA"/>
</dbReference>
<reference evidence="14 17" key="3">
    <citation type="submission" date="2020-08" db="EMBL/GenBank/DDBJ databases">
        <title>Genomic Encyclopedia of Type Strains, Phase IV (KMG-IV): sequencing the most valuable type-strain genomes for metagenomic binning, comparative biology and taxonomic classification.</title>
        <authorList>
            <person name="Goeker M."/>
        </authorList>
    </citation>
    <scope>NUCLEOTIDE SEQUENCE [LARGE SCALE GENOMIC DNA]</scope>
    <source>
        <strain evidence="14 17">DSM 23868</strain>
    </source>
</reference>
<evidence type="ECO:0000256" key="3">
    <source>
        <dbReference type="ARBA" id="ARBA00006490"/>
    </source>
</evidence>
<evidence type="ECO:0000256" key="9">
    <source>
        <dbReference type="ARBA" id="ARBA00023004"/>
    </source>
</evidence>
<comment type="similarity">
    <text evidence="3">Belongs to the class-V pyridoxal-phosphate-dependent aminotransferase family. NifS/IscS subfamily.</text>
</comment>
<dbReference type="InterPro" id="IPR015424">
    <property type="entry name" value="PyrdxlP-dep_Trfase"/>
</dbReference>
<comment type="caution">
    <text evidence="15">The sequence shown here is derived from an EMBL/GenBank/DDBJ whole genome shotgun (WGS) entry which is preliminary data.</text>
</comment>
<evidence type="ECO:0000256" key="10">
    <source>
        <dbReference type="ARBA" id="ARBA00023014"/>
    </source>
</evidence>
<evidence type="ECO:0000256" key="12">
    <source>
        <dbReference type="RuleBase" id="RU004504"/>
    </source>
</evidence>
<evidence type="ECO:0000256" key="4">
    <source>
        <dbReference type="ARBA" id="ARBA00012239"/>
    </source>
</evidence>